<keyword evidence="9" id="KW-1185">Reference proteome</keyword>
<evidence type="ECO:0000259" key="7">
    <source>
        <dbReference type="PROSITE" id="PS50089"/>
    </source>
</evidence>
<keyword evidence="5" id="KW-0175">Coiled coil</keyword>
<dbReference type="InterPro" id="IPR027370">
    <property type="entry name" value="Znf-RING_euk"/>
</dbReference>
<gene>
    <name evidence="8" type="primary">RNF39</name>
    <name evidence="8" type="ORF">AAF712_008526</name>
</gene>
<reference evidence="8 9" key="1">
    <citation type="submission" date="2024-05" db="EMBL/GenBank/DDBJ databases">
        <title>A draft genome resource for the thread blight pathogen Marasmius tenuissimus strain MS-2.</title>
        <authorList>
            <person name="Yulfo-Soto G.E."/>
            <person name="Baruah I.K."/>
            <person name="Amoako-Attah I."/>
            <person name="Bukari Y."/>
            <person name="Meinhardt L.W."/>
            <person name="Bailey B.A."/>
            <person name="Cohen S.P."/>
        </authorList>
    </citation>
    <scope>NUCLEOTIDE SEQUENCE [LARGE SCALE GENOMIC DNA]</scope>
    <source>
        <strain evidence="8 9">MS-2</strain>
    </source>
</reference>
<keyword evidence="3" id="KW-0862">Zinc</keyword>
<evidence type="ECO:0000256" key="4">
    <source>
        <dbReference type="PROSITE-ProRule" id="PRU00175"/>
    </source>
</evidence>
<evidence type="ECO:0000313" key="8">
    <source>
        <dbReference type="EMBL" id="KAL0064581.1"/>
    </source>
</evidence>
<dbReference type="InterPro" id="IPR001841">
    <property type="entry name" value="Znf_RING"/>
</dbReference>
<evidence type="ECO:0000256" key="3">
    <source>
        <dbReference type="ARBA" id="ARBA00022833"/>
    </source>
</evidence>
<evidence type="ECO:0000256" key="1">
    <source>
        <dbReference type="ARBA" id="ARBA00022723"/>
    </source>
</evidence>
<feature type="region of interest" description="Disordered" evidence="6">
    <location>
        <begin position="1"/>
        <end position="52"/>
    </location>
</feature>
<dbReference type="PROSITE" id="PS50089">
    <property type="entry name" value="ZF_RING_2"/>
    <property type="match status" value="1"/>
</dbReference>
<organism evidence="8 9">
    <name type="scientific">Marasmius tenuissimus</name>
    <dbReference type="NCBI Taxonomy" id="585030"/>
    <lineage>
        <taxon>Eukaryota</taxon>
        <taxon>Fungi</taxon>
        <taxon>Dikarya</taxon>
        <taxon>Basidiomycota</taxon>
        <taxon>Agaricomycotina</taxon>
        <taxon>Agaricomycetes</taxon>
        <taxon>Agaricomycetidae</taxon>
        <taxon>Agaricales</taxon>
        <taxon>Marasmiineae</taxon>
        <taxon>Marasmiaceae</taxon>
        <taxon>Marasmius</taxon>
    </lineage>
</organism>
<protein>
    <submittedName>
        <fullName evidence="8">RING finger protein 39</fullName>
    </submittedName>
</protein>
<evidence type="ECO:0000256" key="6">
    <source>
        <dbReference type="SAM" id="MobiDB-lite"/>
    </source>
</evidence>
<dbReference type="SUPFAM" id="SSF57850">
    <property type="entry name" value="RING/U-box"/>
    <property type="match status" value="1"/>
</dbReference>
<dbReference type="InterPro" id="IPR017907">
    <property type="entry name" value="Znf_RING_CS"/>
</dbReference>
<dbReference type="Pfam" id="PF13445">
    <property type="entry name" value="zf-RING_UBOX"/>
    <property type="match status" value="1"/>
</dbReference>
<evidence type="ECO:0000256" key="2">
    <source>
        <dbReference type="ARBA" id="ARBA00022771"/>
    </source>
</evidence>
<keyword evidence="2 4" id="KW-0863">Zinc-finger</keyword>
<evidence type="ECO:0000256" key="5">
    <source>
        <dbReference type="SAM" id="Coils"/>
    </source>
</evidence>
<dbReference type="EMBL" id="JBBXMP010000060">
    <property type="protein sequence ID" value="KAL0064581.1"/>
    <property type="molecule type" value="Genomic_DNA"/>
</dbReference>
<accession>A0ABR2ZSD1</accession>
<evidence type="ECO:0000313" key="9">
    <source>
        <dbReference type="Proteomes" id="UP001437256"/>
    </source>
</evidence>
<dbReference type="Proteomes" id="UP001437256">
    <property type="component" value="Unassembled WGS sequence"/>
</dbReference>
<proteinExistence type="predicted"/>
<keyword evidence="1" id="KW-0479">Metal-binding</keyword>
<comment type="caution">
    <text evidence="8">The sequence shown here is derived from an EMBL/GenBank/DDBJ whole genome shotgun (WGS) entry which is preliminary data.</text>
</comment>
<sequence length="239" mass="27219">MPRTPSKKAASVYPSPPSSPYTLCTPAERKTTSKSLPTSPTKRAPSRKRETKATLQEELKRLTNELKECAKTEARQDELIEQLAQEVMDKEEELDWHRQLQPVVETAIEYAEKSKDLIAQREYMLRQKAILTCGGCSKLFSNPQQLDCGHVFCAKCLDDWCYNQSNKKKNPRYKGEPLTCPQNDCRKEVVFGPIAAPRVVLEVARFSKTTGIQAGESWPCLWPTQELSLVREFRRKQGA</sequence>
<dbReference type="InterPro" id="IPR013083">
    <property type="entry name" value="Znf_RING/FYVE/PHD"/>
</dbReference>
<feature type="compositionally biased region" description="Low complexity" evidence="6">
    <location>
        <begin position="33"/>
        <end position="42"/>
    </location>
</feature>
<dbReference type="Gene3D" id="3.30.40.10">
    <property type="entry name" value="Zinc/RING finger domain, C3HC4 (zinc finger)"/>
    <property type="match status" value="1"/>
</dbReference>
<feature type="coiled-coil region" evidence="5">
    <location>
        <begin position="52"/>
        <end position="100"/>
    </location>
</feature>
<name>A0ABR2ZSD1_9AGAR</name>
<feature type="domain" description="RING-type" evidence="7">
    <location>
        <begin position="133"/>
        <end position="181"/>
    </location>
</feature>
<dbReference type="PROSITE" id="PS00518">
    <property type="entry name" value="ZF_RING_1"/>
    <property type="match status" value="1"/>
</dbReference>